<name>A0A067TFL1_GALM3</name>
<accession>A0A067TFL1</accession>
<reference evidence="3" key="1">
    <citation type="journal article" date="2014" name="Proc. Natl. Acad. Sci. U.S.A.">
        <title>Extensive sampling of basidiomycete genomes demonstrates inadequacy of the white-rot/brown-rot paradigm for wood decay fungi.</title>
        <authorList>
            <person name="Riley R."/>
            <person name="Salamov A.A."/>
            <person name="Brown D.W."/>
            <person name="Nagy L.G."/>
            <person name="Floudas D."/>
            <person name="Held B.W."/>
            <person name="Levasseur A."/>
            <person name="Lombard V."/>
            <person name="Morin E."/>
            <person name="Otillar R."/>
            <person name="Lindquist E.A."/>
            <person name="Sun H."/>
            <person name="LaButti K.M."/>
            <person name="Schmutz J."/>
            <person name="Jabbour D."/>
            <person name="Luo H."/>
            <person name="Baker S.E."/>
            <person name="Pisabarro A.G."/>
            <person name="Walton J.D."/>
            <person name="Blanchette R.A."/>
            <person name="Henrissat B."/>
            <person name="Martin F."/>
            <person name="Cullen D."/>
            <person name="Hibbett D.S."/>
            <person name="Grigoriev I.V."/>
        </authorList>
    </citation>
    <scope>NUCLEOTIDE SEQUENCE [LARGE SCALE GENOMIC DNA]</scope>
    <source>
        <strain evidence="3">CBS 339.88</strain>
    </source>
</reference>
<dbReference type="Proteomes" id="UP000027222">
    <property type="component" value="Unassembled WGS sequence"/>
</dbReference>
<dbReference type="AlphaFoldDB" id="A0A067TFL1"/>
<feature type="compositionally biased region" description="Low complexity" evidence="1">
    <location>
        <begin position="72"/>
        <end position="87"/>
    </location>
</feature>
<keyword evidence="3" id="KW-1185">Reference proteome</keyword>
<feature type="region of interest" description="Disordered" evidence="1">
    <location>
        <begin position="67"/>
        <end position="100"/>
    </location>
</feature>
<feature type="compositionally biased region" description="Pro residues" evidence="1">
    <location>
        <begin position="88"/>
        <end position="100"/>
    </location>
</feature>
<dbReference type="HOGENOM" id="CLU_2306350_0_0_1"/>
<gene>
    <name evidence="2" type="ORF">GALMADRAFT_138831</name>
</gene>
<organism evidence="2 3">
    <name type="scientific">Galerina marginata (strain CBS 339.88)</name>
    <dbReference type="NCBI Taxonomy" id="685588"/>
    <lineage>
        <taxon>Eukaryota</taxon>
        <taxon>Fungi</taxon>
        <taxon>Dikarya</taxon>
        <taxon>Basidiomycota</taxon>
        <taxon>Agaricomycotina</taxon>
        <taxon>Agaricomycetes</taxon>
        <taxon>Agaricomycetidae</taxon>
        <taxon>Agaricales</taxon>
        <taxon>Agaricineae</taxon>
        <taxon>Strophariaceae</taxon>
        <taxon>Galerina</taxon>
    </lineage>
</organism>
<evidence type="ECO:0000256" key="1">
    <source>
        <dbReference type="SAM" id="MobiDB-lite"/>
    </source>
</evidence>
<proteinExistence type="predicted"/>
<evidence type="ECO:0000313" key="3">
    <source>
        <dbReference type="Proteomes" id="UP000027222"/>
    </source>
</evidence>
<evidence type="ECO:0000313" key="2">
    <source>
        <dbReference type="EMBL" id="KDR77773.1"/>
    </source>
</evidence>
<sequence>MLWRICVCYSKIVSASSTVQAYDGCSLETACCAVQLSESSATTIIVKATNLVSFIYKPHPYLNRPLDLGSESSSRPASLFSSASSPSLSPPFDSPLRPPM</sequence>
<dbReference type="EMBL" id="KL142376">
    <property type="protein sequence ID" value="KDR77773.1"/>
    <property type="molecule type" value="Genomic_DNA"/>
</dbReference>
<protein>
    <submittedName>
        <fullName evidence="2">Uncharacterized protein</fullName>
    </submittedName>
</protein>